<evidence type="ECO:0000256" key="2">
    <source>
        <dbReference type="ARBA" id="ARBA00022553"/>
    </source>
</evidence>
<name>A0A2H4S9Q6_CORMI</name>
<keyword evidence="5" id="KW-0378">Hydrolase</keyword>
<feature type="compositionally biased region" description="Basic and acidic residues" evidence="6">
    <location>
        <begin position="522"/>
        <end position="532"/>
    </location>
</feature>
<dbReference type="OrthoDB" id="442460at2759"/>
<dbReference type="Gene3D" id="3.40.395.10">
    <property type="entry name" value="Adenoviral Proteinase, Chain A"/>
    <property type="match status" value="1"/>
</dbReference>
<dbReference type="PANTHER" id="PTHR46896">
    <property type="entry name" value="SENTRIN-SPECIFIC PROTEASE"/>
    <property type="match status" value="1"/>
</dbReference>
<protein>
    <submittedName>
        <fullName evidence="8">Peptidase SUMO Sentrin Ubl1</fullName>
    </submittedName>
</protein>
<proteinExistence type="inferred from homology"/>
<reference evidence="8 9" key="1">
    <citation type="journal article" date="2017" name="BMC Genomics">
        <title>Chromosome level assembly and secondary metabolite potential of the parasitic fungus Cordyceps militaris.</title>
        <authorList>
            <person name="Kramer G.J."/>
            <person name="Nodwell J.R."/>
        </authorList>
    </citation>
    <scope>NUCLEOTIDE SEQUENCE [LARGE SCALE GENOMIC DNA]</scope>
    <source>
        <strain evidence="8 9">ATCC 34164</strain>
    </source>
</reference>
<feature type="region of interest" description="Disordered" evidence="6">
    <location>
        <begin position="64"/>
        <end position="84"/>
    </location>
</feature>
<gene>
    <name evidence="8" type="ORF">A9K55_005785</name>
</gene>
<feature type="compositionally biased region" description="Polar residues" evidence="6">
    <location>
        <begin position="104"/>
        <end position="126"/>
    </location>
</feature>
<sequence length="969" mass="109154">MGMSYIGHNRPLIPACVLTADNRSYQSTMGPERLVCPSYRMLCLSCIPKLTRTTQKRMNQSWSSVNTLTTSGNKRALPVSSSVPHQVFAKRQKLEICSAESPLPESSYQASPPNLGSTFKGRNQAAQAGPERAPRRVDSLVDTQNPGPPPSNVASDLVPRLRVTNSRAANTYSPTLSKHKVIGHKTPLELEEIEISEDELQSKSIMNVAKTRRTNFSQIQPSPRSRRCMRGDITQTKFEDRTPRRPIKPSVVILKAVSGKNMYHSPDSRHCLSLHCSPSEPSLLEAWLNGTRDEHYQWASINVKHVHNVRYGGCYLSLRRPMSRGRPPAMTMQFESAEGAAQVARLIDEHATQDNTREEMKQILDIAWENAVSSSRHVSHEGADQQRVHMTRERTERQDDTQKKPKSREDKTMSLPGRLTKQDDPQKKLNSRKDKTLSLPGRLTKQERHDDPQQKPKSREDKTMSPPGRLTKQDDPQKKLNSREDTTMSLPGRLTEQERSASPVQRTGMQTRRTRRTWPTCEETRRASERWSETNTGWEQNWERTLVYPATGRNRASVDKEDIPRLDEGQFLNDNLINFYLRYLQTEMERDRPDLFGRIHIFSTFFFEKLTSCKGGINYDGVKGWTSKLDLFSYDYILVPVNEHAHWYISILYNIPKLIKQGKDDTLPINTSTDVEGLLKPELQIMATVEQEISDISLEDSATRRSPRQLLSGSASSPTKTVLTATSPTTVARRPRGSQRQDSSQPRIVTLDSMGNAHSATCKVLKEYLLAEAKDKKKIDLETVPGGMKAPGVPMQNNYCDCGVFVLGYMKAFLKDPDELMHKILRGKDIDWSIDPASLRNTVRDLLFTLQKEQAEHIAQQRKAKRVPQQRKANATQKLAVGTASTSDAAGAASPRAGGVHQCDKPRRHPTPQLEPAPSSPFTRRRSVTPPMAAMRSRGVAREETLADDGVVDIVRMPPDASQPGPFAQ</sequence>
<dbReference type="InterPro" id="IPR003653">
    <property type="entry name" value="Peptidase_C48_C"/>
</dbReference>
<dbReference type="GO" id="GO:0005634">
    <property type="term" value="C:nucleus"/>
    <property type="evidence" value="ECO:0007669"/>
    <property type="project" value="TreeGrafter"/>
</dbReference>
<dbReference type="SUPFAM" id="SSF54001">
    <property type="entry name" value="Cysteine proteinases"/>
    <property type="match status" value="1"/>
</dbReference>
<feature type="region of interest" description="Disordered" evidence="6">
    <location>
        <begin position="374"/>
        <end position="532"/>
    </location>
</feature>
<feature type="compositionally biased region" description="Polar residues" evidence="6">
    <location>
        <begin position="709"/>
        <end position="730"/>
    </location>
</feature>
<dbReference type="Proteomes" id="UP000323067">
    <property type="component" value="Chromosome vi"/>
</dbReference>
<feature type="region of interest" description="Disordered" evidence="6">
    <location>
        <begin position="698"/>
        <end position="748"/>
    </location>
</feature>
<evidence type="ECO:0000313" key="8">
    <source>
        <dbReference type="EMBL" id="ATY59833.1"/>
    </source>
</evidence>
<feature type="compositionally biased region" description="Low complexity" evidence="6">
    <location>
        <begin position="880"/>
        <end position="894"/>
    </location>
</feature>
<dbReference type="InterPro" id="IPR057501">
    <property type="entry name" value="DeUb_enz_PH"/>
</dbReference>
<organism evidence="8 9">
    <name type="scientific">Cordyceps militaris</name>
    <name type="common">Caterpillar fungus</name>
    <name type="synonym">Clavaria militaris</name>
    <dbReference type="NCBI Taxonomy" id="73501"/>
    <lineage>
        <taxon>Eukaryota</taxon>
        <taxon>Fungi</taxon>
        <taxon>Dikarya</taxon>
        <taxon>Ascomycota</taxon>
        <taxon>Pezizomycotina</taxon>
        <taxon>Sordariomycetes</taxon>
        <taxon>Hypocreomycetidae</taxon>
        <taxon>Hypocreales</taxon>
        <taxon>Cordycipitaceae</taxon>
        <taxon>Cordyceps</taxon>
    </lineage>
</organism>
<evidence type="ECO:0000256" key="6">
    <source>
        <dbReference type="SAM" id="MobiDB-lite"/>
    </source>
</evidence>
<dbReference type="GO" id="GO:0006508">
    <property type="term" value="P:proteolysis"/>
    <property type="evidence" value="ECO:0007669"/>
    <property type="project" value="UniProtKB-KW"/>
</dbReference>
<feature type="compositionally biased region" description="Basic residues" evidence="6">
    <location>
        <begin position="860"/>
        <end position="869"/>
    </location>
</feature>
<feature type="region of interest" description="Disordered" evidence="6">
    <location>
        <begin position="101"/>
        <end position="156"/>
    </location>
</feature>
<evidence type="ECO:0000256" key="3">
    <source>
        <dbReference type="ARBA" id="ARBA00022670"/>
    </source>
</evidence>
<dbReference type="EMBL" id="CP023323">
    <property type="protein sequence ID" value="ATY59833.1"/>
    <property type="molecule type" value="Genomic_DNA"/>
</dbReference>
<feature type="region of interest" description="Disordered" evidence="6">
    <location>
        <begin position="859"/>
        <end position="941"/>
    </location>
</feature>
<keyword evidence="4" id="KW-0833">Ubl conjugation pathway</keyword>
<dbReference type="GO" id="GO:0005737">
    <property type="term" value="C:cytoplasm"/>
    <property type="evidence" value="ECO:0007669"/>
    <property type="project" value="TreeGrafter"/>
</dbReference>
<comment type="similarity">
    <text evidence="1">Belongs to the peptidase C48 family.</text>
</comment>
<feature type="compositionally biased region" description="Basic and acidic residues" evidence="6">
    <location>
        <begin position="444"/>
        <end position="463"/>
    </location>
</feature>
<feature type="compositionally biased region" description="Polar residues" evidence="6">
    <location>
        <begin position="738"/>
        <end position="747"/>
    </location>
</feature>
<evidence type="ECO:0000256" key="5">
    <source>
        <dbReference type="ARBA" id="ARBA00022801"/>
    </source>
</evidence>
<feature type="compositionally biased region" description="Basic and acidic residues" evidence="6">
    <location>
        <begin position="471"/>
        <end position="486"/>
    </location>
</feature>
<accession>A0A2H4S9Q6</accession>
<dbReference type="GO" id="GO:0070139">
    <property type="term" value="F:SUMO-specific endopeptidase activity"/>
    <property type="evidence" value="ECO:0007669"/>
    <property type="project" value="TreeGrafter"/>
</dbReference>
<dbReference type="GO" id="GO:0016926">
    <property type="term" value="P:protein desumoylation"/>
    <property type="evidence" value="ECO:0007669"/>
    <property type="project" value="TreeGrafter"/>
</dbReference>
<dbReference type="PANTHER" id="PTHR46896:SF3">
    <property type="entry name" value="FI06413P-RELATED"/>
    <property type="match status" value="1"/>
</dbReference>
<evidence type="ECO:0000256" key="1">
    <source>
        <dbReference type="ARBA" id="ARBA00005234"/>
    </source>
</evidence>
<evidence type="ECO:0000256" key="4">
    <source>
        <dbReference type="ARBA" id="ARBA00022786"/>
    </source>
</evidence>
<feature type="compositionally biased region" description="Basic and acidic residues" evidence="6">
    <location>
        <begin position="378"/>
        <end position="412"/>
    </location>
</feature>
<evidence type="ECO:0000313" key="9">
    <source>
        <dbReference type="Proteomes" id="UP000323067"/>
    </source>
</evidence>
<dbReference type="InterPro" id="IPR038765">
    <property type="entry name" value="Papain-like_cys_pep_sf"/>
</dbReference>
<keyword evidence="3" id="KW-0645">Protease</keyword>
<dbReference type="Pfam" id="PF25424">
    <property type="entry name" value="PH_35"/>
    <property type="match status" value="1"/>
</dbReference>
<feature type="domain" description="Ubiquitin-like protease family profile" evidence="7">
    <location>
        <begin position="556"/>
        <end position="813"/>
    </location>
</feature>
<dbReference type="Pfam" id="PF02902">
    <property type="entry name" value="Peptidase_C48"/>
    <property type="match status" value="1"/>
</dbReference>
<dbReference type="PROSITE" id="PS50600">
    <property type="entry name" value="ULP_PROTEASE"/>
    <property type="match status" value="1"/>
</dbReference>
<feature type="compositionally biased region" description="Polar residues" evidence="6">
    <location>
        <begin position="500"/>
        <end position="510"/>
    </location>
</feature>
<keyword evidence="2" id="KW-0597">Phosphoprotein</keyword>
<dbReference type="AlphaFoldDB" id="A0A2H4S9Q6"/>
<evidence type="ECO:0000259" key="7">
    <source>
        <dbReference type="PROSITE" id="PS50600"/>
    </source>
</evidence>
<feature type="compositionally biased region" description="Basic and acidic residues" evidence="6">
    <location>
        <begin position="420"/>
        <end position="436"/>
    </location>
</feature>
<dbReference type="InterPro" id="IPR051947">
    <property type="entry name" value="Sentrin-specific_protease"/>
</dbReference>
<dbReference type="VEuPathDB" id="FungiDB:A9K55_005785"/>